<sequence length="124" mass="14596">MICKFAYLSIWSHHHQWPHPQKRQGCGGESEIIAASFFRLCAATINRRIRKKHCHCNILRNSSPYYSESFFLTERFGYCIEYIYSICTKGDTRPVHCPNDSWCSAPFVCGRHECVDHEEIFPQY</sequence>
<evidence type="ECO:0000313" key="2">
    <source>
        <dbReference type="WBParaSite" id="nRc.2.0.1.t30077-RA"/>
    </source>
</evidence>
<reference evidence="2" key="1">
    <citation type="submission" date="2022-11" db="UniProtKB">
        <authorList>
            <consortium name="WormBaseParasite"/>
        </authorList>
    </citation>
    <scope>IDENTIFICATION</scope>
</reference>
<proteinExistence type="predicted"/>
<dbReference type="AlphaFoldDB" id="A0A915JWG8"/>
<name>A0A915JWG8_ROMCU</name>
<accession>A0A915JWG8</accession>
<dbReference type="WBParaSite" id="nRc.2.0.1.t30077-RA">
    <property type="protein sequence ID" value="nRc.2.0.1.t30077-RA"/>
    <property type="gene ID" value="nRc.2.0.1.g30077"/>
</dbReference>
<organism evidence="1 2">
    <name type="scientific">Romanomermis culicivorax</name>
    <name type="common">Nematode worm</name>
    <dbReference type="NCBI Taxonomy" id="13658"/>
    <lineage>
        <taxon>Eukaryota</taxon>
        <taxon>Metazoa</taxon>
        <taxon>Ecdysozoa</taxon>
        <taxon>Nematoda</taxon>
        <taxon>Enoplea</taxon>
        <taxon>Dorylaimia</taxon>
        <taxon>Mermithida</taxon>
        <taxon>Mermithoidea</taxon>
        <taxon>Mermithidae</taxon>
        <taxon>Romanomermis</taxon>
    </lineage>
</organism>
<dbReference type="Proteomes" id="UP000887565">
    <property type="component" value="Unplaced"/>
</dbReference>
<evidence type="ECO:0000313" key="1">
    <source>
        <dbReference type="Proteomes" id="UP000887565"/>
    </source>
</evidence>
<keyword evidence="1" id="KW-1185">Reference proteome</keyword>
<protein>
    <submittedName>
        <fullName evidence="2">Uncharacterized protein</fullName>
    </submittedName>
</protein>